<comment type="caution">
    <text evidence="4">The sequence shown here is derived from an EMBL/GenBank/DDBJ whole genome shotgun (WGS) entry which is preliminary data.</text>
</comment>
<protein>
    <recommendedName>
        <fullName evidence="3">Alcohol dehydrogenase-like N-terminal domain-containing protein</fullName>
    </recommendedName>
</protein>
<evidence type="ECO:0000313" key="5">
    <source>
        <dbReference type="Proteomes" id="UP001583177"/>
    </source>
</evidence>
<dbReference type="InterPro" id="IPR013154">
    <property type="entry name" value="ADH-like_N"/>
</dbReference>
<dbReference type="InterPro" id="IPR047122">
    <property type="entry name" value="Trans-enoyl_RdTase-like"/>
</dbReference>
<sequence length="142" mass="15221">MSTTRALVVTPKERAVAIQETSIPESGPNQILVRVGAVVLNCVDWLYTANPVAAQDSDRRVIGSDFAGEVAKLGKDMFNHTDPRTKVGTRVEGSVQGACSVNERSVVFAQCVVIEWDLAWHVPSMLSLQQAATVNLCGLIAA</sequence>
<comment type="similarity">
    <text evidence="1">Belongs to the zinc-containing alcohol dehydrogenase family.</text>
</comment>
<evidence type="ECO:0000256" key="2">
    <source>
        <dbReference type="ARBA" id="ARBA00023002"/>
    </source>
</evidence>
<dbReference type="Proteomes" id="UP001583177">
    <property type="component" value="Unassembled WGS sequence"/>
</dbReference>
<evidence type="ECO:0000259" key="3">
    <source>
        <dbReference type="Pfam" id="PF08240"/>
    </source>
</evidence>
<dbReference type="PANTHER" id="PTHR45348:SF7">
    <property type="entry name" value="ZINC BINDING OXIDOREDUCTASE, PUTATIVE-RELATED"/>
    <property type="match status" value="1"/>
</dbReference>
<dbReference type="PANTHER" id="PTHR45348">
    <property type="entry name" value="HYPOTHETICAL OXIDOREDUCTASE (EUROFUNG)"/>
    <property type="match status" value="1"/>
</dbReference>
<accession>A0ABR3WYY7</accession>
<evidence type="ECO:0000256" key="1">
    <source>
        <dbReference type="ARBA" id="ARBA00008072"/>
    </source>
</evidence>
<dbReference type="SUPFAM" id="SSF50129">
    <property type="entry name" value="GroES-like"/>
    <property type="match status" value="1"/>
</dbReference>
<keyword evidence="2" id="KW-0560">Oxidoreductase</keyword>
<dbReference type="Pfam" id="PF08240">
    <property type="entry name" value="ADH_N"/>
    <property type="match status" value="1"/>
</dbReference>
<evidence type="ECO:0000313" key="4">
    <source>
        <dbReference type="EMBL" id="KAL1868908.1"/>
    </source>
</evidence>
<dbReference type="InterPro" id="IPR011032">
    <property type="entry name" value="GroES-like_sf"/>
</dbReference>
<reference evidence="4 5" key="1">
    <citation type="journal article" date="2024" name="IMA Fungus">
        <title>IMA Genome - F19 : A genome assembly and annotation guide to empower mycologists, including annotated draft genome sequences of Ceratocystis pirilliformis, Diaporthe australafricana, Fusarium ophioides, Paecilomyces lecythidis, and Sporothrix stenoceras.</title>
        <authorList>
            <person name="Aylward J."/>
            <person name="Wilson A.M."/>
            <person name="Visagie C.M."/>
            <person name="Spraker J."/>
            <person name="Barnes I."/>
            <person name="Buitendag C."/>
            <person name="Ceriani C."/>
            <person name="Del Mar Angel L."/>
            <person name="du Plessis D."/>
            <person name="Fuchs T."/>
            <person name="Gasser K."/>
            <person name="Kramer D."/>
            <person name="Li W."/>
            <person name="Munsamy K."/>
            <person name="Piso A."/>
            <person name="Price J.L."/>
            <person name="Sonnekus B."/>
            <person name="Thomas C."/>
            <person name="van der Nest A."/>
            <person name="van Dijk A."/>
            <person name="van Heerden A."/>
            <person name="van Vuuren N."/>
            <person name="Yilmaz N."/>
            <person name="Duong T.A."/>
            <person name="van der Merwe N.A."/>
            <person name="Wingfield M.J."/>
            <person name="Wingfield B.D."/>
        </authorList>
    </citation>
    <scope>NUCLEOTIDE SEQUENCE [LARGE SCALE GENOMIC DNA]</scope>
    <source>
        <strain evidence="4 5">CMW 18300</strain>
    </source>
</reference>
<gene>
    <name evidence="4" type="ORF">Daus18300_005744</name>
</gene>
<proteinExistence type="inferred from homology"/>
<keyword evidence="5" id="KW-1185">Reference proteome</keyword>
<organism evidence="4 5">
    <name type="scientific">Diaporthe australafricana</name>
    <dbReference type="NCBI Taxonomy" id="127596"/>
    <lineage>
        <taxon>Eukaryota</taxon>
        <taxon>Fungi</taxon>
        <taxon>Dikarya</taxon>
        <taxon>Ascomycota</taxon>
        <taxon>Pezizomycotina</taxon>
        <taxon>Sordariomycetes</taxon>
        <taxon>Sordariomycetidae</taxon>
        <taxon>Diaporthales</taxon>
        <taxon>Diaporthaceae</taxon>
        <taxon>Diaporthe</taxon>
    </lineage>
</organism>
<feature type="domain" description="Alcohol dehydrogenase-like N-terminal" evidence="3">
    <location>
        <begin position="27"/>
        <end position="100"/>
    </location>
</feature>
<dbReference type="Gene3D" id="3.90.180.10">
    <property type="entry name" value="Medium-chain alcohol dehydrogenases, catalytic domain"/>
    <property type="match status" value="1"/>
</dbReference>
<dbReference type="EMBL" id="JAWRVE010000043">
    <property type="protein sequence ID" value="KAL1868908.1"/>
    <property type="molecule type" value="Genomic_DNA"/>
</dbReference>
<name>A0ABR3WYY7_9PEZI</name>